<keyword evidence="5 9" id="KW-0798">TonB box</keyword>
<dbReference type="Gene3D" id="2.40.170.20">
    <property type="entry name" value="TonB-dependent receptor, beta-barrel domain"/>
    <property type="match status" value="1"/>
</dbReference>
<keyword evidence="4 8" id="KW-0812">Transmembrane</keyword>
<keyword evidence="3 8" id="KW-1134">Transmembrane beta strand</keyword>
<keyword evidence="7 8" id="KW-0998">Cell outer membrane</keyword>
<evidence type="ECO:0000313" key="14">
    <source>
        <dbReference type="Proteomes" id="UP000627521"/>
    </source>
</evidence>
<evidence type="ECO:0000256" key="8">
    <source>
        <dbReference type="PROSITE-ProRule" id="PRU01360"/>
    </source>
</evidence>
<dbReference type="EMBL" id="JACXXH010000001">
    <property type="protein sequence ID" value="MBD3861959.1"/>
    <property type="molecule type" value="Genomic_DNA"/>
</dbReference>
<name>A0ABR8LSM3_9FLAO</name>
<keyword evidence="14" id="KW-1185">Reference proteome</keyword>
<evidence type="ECO:0000256" key="2">
    <source>
        <dbReference type="ARBA" id="ARBA00022448"/>
    </source>
</evidence>
<dbReference type="InterPro" id="IPR008969">
    <property type="entry name" value="CarboxyPept-like_regulatory"/>
</dbReference>
<dbReference type="InterPro" id="IPR039426">
    <property type="entry name" value="TonB-dep_rcpt-like"/>
</dbReference>
<protein>
    <submittedName>
        <fullName evidence="13">TonB-dependent receptor</fullName>
    </submittedName>
</protein>
<dbReference type="InterPro" id="IPR000531">
    <property type="entry name" value="Beta-barrel_TonB"/>
</dbReference>
<comment type="caution">
    <text evidence="13">The sequence shown here is derived from an EMBL/GenBank/DDBJ whole genome shotgun (WGS) entry which is preliminary data.</text>
</comment>
<comment type="similarity">
    <text evidence="8 9">Belongs to the TonB-dependent receptor family.</text>
</comment>
<dbReference type="InterPro" id="IPR023996">
    <property type="entry name" value="TonB-dep_OMP_SusC/RagA"/>
</dbReference>
<dbReference type="InterPro" id="IPR036942">
    <property type="entry name" value="Beta-barrel_TonB_sf"/>
</dbReference>
<evidence type="ECO:0000256" key="1">
    <source>
        <dbReference type="ARBA" id="ARBA00004571"/>
    </source>
</evidence>
<proteinExistence type="inferred from homology"/>
<gene>
    <name evidence="13" type="ORF">IEG06_00755</name>
</gene>
<evidence type="ECO:0000259" key="11">
    <source>
        <dbReference type="Pfam" id="PF00593"/>
    </source>
</evidence>
<dbReference type="SUPFAM" id="SSF56935">
    <property type="entry name" value="Porins"/>
    <property type="match status" value="1"/>
</dbReference>
<evidence type="ECO:0000256" key="3">
    <source>
        <dbReference type="ARBA" id="ARBA00022452"/>
    </source>
</evidence>
<keyword evidence="6 8" id="KW-0472">Membrane</keyword>
<evidence type="ECO:0000259" key="12">
    <source>
        <dbReference type="Pfam" id="PF07715"/>
    </source>
</evidence>
<evidence type="ECO:0000256" key="9">
    <source>
        <dbReference type="RuleBase" id="RU003357"/>
    </source>
</evidence>
<dbReference type="Gene3D" id="2.60.40.1120">
    <property type="entry name" value="Carboxypeptidase-like, regulatory domain"/>
    <property type="match status" value="1"/>
</dbReference>
<evidence type="ECO:0000256" key="5">
    <source>
        <dbReference type="ARBA" id="ARBA00023077"/>
    </source>
</evidence>
<dbReference type="Pfam" id="PF07715">
    <property type="entry name" value="Plug"/>
    <property type="match status" value="1"/>
</dbReference>
<keyword evidence="13" id="KW-0675">Receptor</keyword>
<dbReference type="RefSeq" id="WP_191100774.1">
    <property type="nucleotide sequence ID" value="NZ_JACXXH010000001.1"/>
</dbReference>
<reference evidence="13 14" key="1">
    <citation type="submission" date="2020-09" db="EMBL/GenBank/DDBJ databases">
        <title>Bacillus nautilus sp. nov., Chryseoglobus crepusculi sp. nov, and Psychrobacter noctis sp. nov., isolated from deep-sea sponges from the equatorial Atlantic.</title>
        <authorList>
            <person name="Stennett H.L."/>
            <person name="Williams S.E."/>
        </authorList>
    </citation>
    <scope>NUCLEOTIDE SEQUENCE [LARGE SCALE GENOMIC DNA]</scope>
    <source>
        <strain evidence="13 14">28M-24</strain>
    </source>
</reference>
<evidence type="ECO:0000256" key="10">
    <source>
        <dbReference type="SAM" id="SignalP"/>
    </source>
</evidence>
<keyword evidence="10" id="KW-0732">Signal</keyword>
<sequence>MIYKKLVFITVIFISLLCTSKSVAQNKVTGVVTENNGLPIPGVSVILKGTSIGVSTDFDGKYTLSEGVNQNSVIVFSYIGFKTQEILVKGQSVINVDLQEDTSVLDEVVIVGYGSQLKKDITGSVSTIDSDSFESRPNTQVGSLLQGQSAGVQVISGSGKPSGGFSVRIRGTNSINASSEPLYVVDGVPTTDTRSINPSDIDTITVLKDASSAAIYGAQGANGVVLITTKRGTTSKPKVSLDIYSGVSQVWNTLPVLNGEQYRDLMTEMGLSTNWDNFTARTDWQEEIFQNGFSQNYQASVSGKTEGTSYFISGGHLTQEGAVRTSEIERSNFKINIDQDINDWLKVGTRIAYTSYKDVDINDNNNVNQGGVLLGALTTPSIIGVYNEAGMFTSNPFQNWENPLASTDGLDREYNNNRFLGNIYLEAKFLENFKYKFNYGIDNSNGVFDSFLDPFRTGFGAAIGGQGINNTDKKSYYIVENTLSYNNSFNKHTVEALVGSVTQKFTLENSSIQTRNFASESVTTPNGGSEIFDASAWKSERANASFLSRVNYSFDDKYLLTANFRADGSSVFGPNKRWGYFPSFSLGWRVSNEKFINKDGLINDLKLRAGWGLVGNDNINAYSYLGRVGSGANYPFGGVTQPGTFPGSIENLTLKWEESEQTNIGFDLSMLNNRLSVTADAYIKKTNDLLLNAPLPTTSGFDNAIRNIGEIQNKGIELALNTVNINSDNFSWNTGFNISFNRNEVVSLVGQELLQGGITGGRGEASLVREGEPLGTLYGYIFGGVDPASGNAYYIDNQGNSTFNPTPEDRTIIGDANPDFYYGITNTLNYKGFGLFIFLQGSQGNDMLNVTRIETEGMIDPKNQSTAVLDRWRQPGDITDIPRASFGNSDNSRVSTRFIEDASYLRFKTITLSYDLPKNLIDKLGITALKIYGTGENIFTITDYSGFDPEVNAFGGSNTVQGIDFGTYPQTRNLIFGINATF</sequence>
<evidence type="ECO:0000256" key="7">
    <source>
        <dbReference type="ARBA" id="ARBA00023237"/>
    </source>
</evidence>
<accession>A0ABR8LSM3</accession>
<dbReference type="Proteomes" id="UP000627521">
    <property type="component" value="Unassembled WGS sequence"/>
</dbReference>
<evidence type="ECO:0000313" key="13">
    <source>
        <dbReference type="EMBL" id="MBD3861959.1"/>
    </source>
</evidence>
<keyword evidence="2 8" id="KW-0813">Transport</keyword>
<feature type="chain" id="PRO_5046345853" evidence="10">
    <location>
        <begin position="25"/>
        <end position="982"/>
    </location>
</feature>
<dbReference type="Pfam" id="PF13715">
    <property type="entry name" value="CarbopepD_reg_2"/>
    <property type="match status" value="1"/>
</dbReference>
<dbReference type="PROSITE" id="PS52016">
    <property type="entry name" value="TONB_DEPENDENT_REC_3"/>
    <property type="match status" value="1"/>
</dbReference>
<organism evidence="13 14">
    <name type="scientific">Olleya marilimosa</name>
    <dbReference type="NCBI Taxonomy" id="272164"/>
    <lineage>
        <taxon>Bacteria</taxon>
        <taxon>Pseudomonadati</taxon>
        <taxon>Bacteroidota</taxon>
        <taxon>Flavobacteriia</taxon>
        <taxon>Flavobacteriales</taxon>
        <taxon>Flavobacteriaceae</taxon>
    </lineage>
</organism>
<dbReference type="InterPro" id="IPR023997">
    <property type="entry name" value="TonB-dep_OMP_SusC/RagA_CS"/>
</dbReference>
<feature type="domain" description="TonB-dependent receptor plug" evidence="12">
    <location>
        <begin position="118"/>
        <end position="224"/>
    </location>
</feature>
<dbReference type="InterPro" id="IPR012910">
    <property type="entry name" value="Plug_dom"/>
</dbReference>
<dbReference type="NCBIfam" id="TIGR04057">
    <property type="entry name" value="SusC_RagA_signa"/>
    <property type="match status" value="1"/>
</dbReference>
<dbReference type="Pfam" id="PF00593">
    <property type="entry name" value="TonB_dep_Rec_b-barrel"/>
    <property type="match status" value="1"/>
</dbReference>
<comment type="subcellular location">
    <subcellularLocation>
        <location evidence="1 8">Cell outer membrane</location>
        <topology evidence="1 8">Multi-pass membrane protein</topology>
    </subcellularLocation>
</comment>
<feature type="domain" description="TonB-dependent receptor-like beta-barrel" evidence="11">
    <location>
        <begin position="389"/>
        <end position="796"/>
    </location>
</feature>
<evidence type="ECO:0000256" key="4">
    <source>
        <dbReference type="ARBA" id="ARBA00022692"/>
    </source>
</evidence>
<dbReference type="SUPFAM" id="SSF49464">
    <property type="entry name" value="Carboxypeptidase regulatory domain-like"/>
    <property type="match status" value="1"/>
</dbReference>
<feature type="signal peptide" evidence="10">
    <location>
        <begin position="1"/>
        <end position="24"/>
    </location>
</feature>
<dbReference type="InterPro" id="IPR037066">
    <property type="entry name" value="Plug_dom_sf"/>
</dbReference>
<dbReference type="NCBIfam" id="TIGR04056">
    <property type="entry name" value="OMP_RagA_SusC"/>
    <property type="match status" value="1"/>
</dbReference>
<dbReference type="Gene3D" id="2.170.130.10">
    <property type="entry name" value="TonB-dependent receptor, plug domain"/>
    <property type="match status" value="1"/>
</dbReference>
<evidence type="ECO:0000256" key="6">
    <source>
        <dbReference type="ARBA" id="ARBA00023136"/>
    </source>
</evidence>